<feature type="domain" description="Peptidase M16 N-terminal" evidence="7">
    <location>
        <begin position="64"/>
        <end position="171"/>
    </location>
</feature>
<proteinExistence type="inferred from homology"/>
<evidence type="ECO:0000256" key="6">
    <source>
        <dbReference type="SAM" id="SignalP"/>
    </source>
</evidence>
<protein>
    <submittedName>
        <fullName evidence="9">Insulinase family protein</fullName>
    </submittedName>
</protein>
<dbReference type="RefSeq" id="WP_191594581.1">
    <property type="nucleotide sequence ID" value="NZ_JACYFC010000002.1"/>
</dbReference>
<evidence type="ECO:0000256" key="2">
    <source>
        <dbReference type="ARBA" id="ARBA00022670"/>
    </source>
</evidence>
<keyword evidence="4" id="KW-0862">Zinc</keyword>
<comment type="caution">
    <text evidence="9">The sequence shown here is derived from an EMBL/GenBank/DDBJ whole genome shotgun (WGS) entry which is preliminary data.</text>
</comment>
<dbReference type="PANTHER" id="PTHR43690">
    <property type="entry name" value="NARDILYSIN"/>
    <property type="match status" value="1"/>
</dbReference>
<keyword evidence="5" id="KW-0482">Metalloprotease</keyword>
<evidence type="ECO:0000256" key="5">
    <source>
        <dbReference type="ARBA" id="ARBA00023049"/>
    </source>
</evidence>
<dbReference type="InterPro" id="IPR007863">
    <property type="entry name" value="Peptidase_M16_C"/>
</dbReference>
<evidence type="ECO:0000256" key="4">
    <source>
        <dbReference type="ARBA" id="ARBA00022833"/>
    </source>
</evidence>
<reference evidence="9 10" key="1">
    <citation type="submission" date="2020-09" db="EMBL/GenBank/DDBJ databases">
        <title>Marinomonas sp. nov., isolated from the cysticercosis algae of Qingdao, China.</title>
        <authorList>
            <person name="Sun X."/>
        </authorList>
    </citation>
    <scope>NUCLEOTIDE SEQUENCE [LARGE SCALE GENOMIC DNA]</scope>
    <source>
        <strain evidence="9 10">SM2066</strain>
    </source>
</reference>
<evidence type="ECO:0000259" key="8">
    <source>
        <dbReference type="Pfam" id="PF05193"/>
    </source>
</evidence>
<dbReference type="PANTHER" id="PTHR43690:SF17">
    <property type="entry name" value="PROTEIN YHJJ"/>
    <property type="match status" value="1"/>
</dbReference>
<dbReference type="InterPro" id="IPR011249">
    <property type="entry name" value="Metalloenz_LuxS/M16"/>
</dbReference>
<feature type="domain" description="Peptidase M16 C-terminal" evidence="8">
    <location>
        <begin position="212"/>
        <end position="386"/>
    </location>
</feature>
<evidence type="ECO:0000313" key="10">
    <source>
        <dbReference type="Proteomes" id="UP000604161"/>
    </source>
</evidence>
<keyword evidence="2" id="KW-0645">Protease</keyword>
<dbReference type="EMBL" id="JACYFC010000002">
    <property type="protein sequence ID" value="MBD5771243.1"/>
    <property type="molecule type" value="Genomic_DNA"/>
</dbReference>
<evidence type="ECO:0000313" key="9">
    <source>
        <dbReference type="EMBL" id="MBD5771243.1"/>
    </source>
</evidence>
<accession>A0ABR8P1D1</accession>
<keyword evidence="3" id="KW-0378">Hydrolase</keyword>
<dbReference type="Proteomes" id="UP000604161">
    <property type="component" value="Unassembled WGS sequence"/>
</dbReference>
<dbReference type="InterPro" id="IPR050626">
    <property type="entry name" value="Peptidase_M16"/>
</dbReference>
<dbReference type="Pfam" id="PF05193">
    <property type="entry name" value="Peptidase_M16_C"/>
    <property type="match status" value="1"/>
</dbReference>
<name>A0ABR8P1D1_9GAMM</name>
<feature type="chain" id="PRO_5047485058" evidence="6">
    <location>
        <begin position="23"/>
        <end position="952"/>
    </location>
</feature>
<comment type="similarity">
    <text evidence="1">Belongs to the peptidase M16 family.</text>
</comment>
<sequence length="952" mass="107628">MLFKLFRVYFSCVFFVPLFLLASPNDGALDWDKRVVHGTLDNGFRYYLFDSRQDESSPKGLTIANLLVLAGAIDEEENQLGVAHMVEHMVFHESNDFPDGVRKALTDLGLKQGRGFNAMTNSENTRYMVNLNETTPARLDSMLAIYQQIAFHAQIKADSLKKERLIIKEEWRGKLSHRSRINEDKKALLRVGSLYPERPVIGTQESIQHTPAERLLAFYRDWYAPNNMALIIFAPTDMKALEAKIQQVFNQEPNRALPSRHPKDPDLDGDIKIGQLTDTGSKINRVAFLYRFKSEFSNTDDGRRNGLINYMARNLLSQQIRRQREVLPQHVRTLSSTKGELTPNVDILGFSVNVDNGFHQQGLAALVTEIVRIKHHGFFQEDFDALSQKIIDATERNKTASKNRGSIWSLKMVEAVVLGKPLADSEESNDQVLGLIDTVTLDDVNTRLRKWLSSPDRVLYTQAIGGENIDIGSPEKVSSVFETVSKQKLAILEREKIVAKKVLPKVKEKGSAALISRDEMLGLSKWNLSNGDQLILLDPSVLGAIYQPAQSDEEESVSYFSALSSAGYQVKTGSSWAQQIAQQMADATGVYGWTDEEFQQWRREKKVSLSSKQKAQYLTYRGNIIDTNLEKLLNLYHQRHAISGIDFEVYESVMADLKRNAGVSVVRPIEIFSRQLAKARFGGDEIMMPTVSILQSLSHDHLEEVRQQQVALSTQYFMVSRLPEADIIRLASRYLATIPRVSSKVNNGENDNFITKSGTVPVLQLSGEKTIDIALNPEPKAEYRLYAYQSLPWSPVTAVQLIYLGELLEEELKMRLRSEVQGIYSVRAVLELDMYTNRAELSIQYSSDPTRLDSLAAMTDDVLTALPDIVTSDWVNSVNAAFIDIEENRLKNAFDSTLMHRLELSESYYGDARYLKEMDTLTTGLIEDELKTLAETLTFENNVKGFYRPIGN</sequence>
<dbReference type="InterPro" id="IPR011765">
    <property type="entry name" value="Pept_M16_N"/>
</dbReference>
<dbReference type="SUPFAM" id="SSF63411">
    <property type="entry name" value="LuxS/MPP-like metallohydrolase"/>
    <property type="match status" value="3"/>
</dbReference>
<evidence type="ECO:0000259" key="7">
    <source>
        <dbReference type="Pfam" id="PF00675"/>
    </source>
</evidence>
<evidence type="ECO:0000256" key="3">
    <source>
        <dbReference type="ARBA" id="ARBA00022801"/>
    </source>
</evidence>
<feature type="signal peptide" evidence="6">
    <location>
        <begin position="1"/>
        <end position="22"/>
    </location>
</feature>
<dbReference type="Gene3D" id="3.30.830.10">
    <property type="entry name" value="Metalloenzyme, LuxS/M16 peptidase-like"/>
    <property type="match status" value="2"/>
</dbReference>
<organism evidence="9 10">
    <name type="scientific">Marinomonas colpomeniae</name>
    <dbReference type="NCBI Taxonomy" id="2774408"/>
    <lineage>
        <taxon>Bacteria</taxon>
        <taxon>Pseudomonadati</taxon>
        <taxon>Pseudomonadota</taxon>
        <taxon>Gammaproteobacteria</taxon>
        <taxon>Oceanospirillales</taxon>
        <taxon>Oceanospirillaceae</taxon>
        <taxon>Marinomonas</taxon>
    </lineage>
</organism>
<keyword evidence="10" id="KW-1185">Reference proteome</keyword>
<evidence type="ECO:0000256" key="1">
    <source>
        <dbReference type="ARBA" id="ARBA00007261"/>
    </source>
</evidence>
<dbReference type="Pfam" id="PF00675">
    <property type="entry name" value="Peptidase_M16"/>
    <property type="match status" value="1"/>
</dbReference>
<gene>
    <name evidence="9" type="ORF">IF202_09260</name>
</gene>
<keyword evidence="6" id="KW-0732">Signal</keyword>